<keyword evidence="2" id="KW-1185">Reference proteome</keyword>
<comment type="caution">
    <text evidence="1">The sequence shown here is derived from an EMBL/GenBank/DDBJ whole genome shotgun (WGS) entry which is preliminary data.</text>
</comment>
<reference evidence="1" key="1">
    <citation type="journal article" date="2021" name="New Phytol.">
        <title>Evolutionary innovations through gain and loss of genes in the ectomycorrhizal Boletales.</title>
        <authorList>
            <person name="Wu G."/>
            <person name="Miyauchi S."/>
            <person name="Morin E."/>
            <person name="Kuo A."/>
            <person name="Drula E."/>
            <person name="Varga T."/>
            <person name="Kohler A."/>
            <person name="Feng B."/>
            <person name="Cao Y."/>
            <person name="Lipzen A."/>
            <person name="Daum C."/>
            <person name="Hundley H."/>
            <person name="Pangilinan J."/>
            <person name="Johnson J."/>
            <person name="Barry K."/>
            <person name="LaButti K."/>
            <person name="Ng V."/>
            <person name="Ahrendt S."/>
            <person name="Min B."/>
            <person name="Choi I.G."/>
            <person name="Park H."/>
            <person name="Plett J.M."/>
            <person name="Magnuson J."/>
            <person name="Spatafora J.W."/>
            <person name="Nagy L.G."/>
            <person name="Henrissat B."/>
            <person name="Grigoriev I.V."/>
            <person name="Yang Z.L."/>
            <person name="Xu J."/>
            <person name="Martin F.M."/>
        </authorList>
    </citation>
    <scope>NUCLEOTIDE SEQUENCE</scope>
    <source>
        <strain evidence="1">ATCC 28755</strain>
    </source>
</reference>
<name>A0ACB8A661_9AGAM</name>
<accession>A0ACB8A661</accession>
<evidence type="ECO:0000313" key="2">
    <source>
        <dbReference type="Proteomes" id="UP000790377"/>
    </source>
</evidence>
<gene>
    <name evidence="1" type="ORF">BJ138DRAFT_279734</name>
</gene>
<dbReference type="EMBL" id="MU267785">
    <property type="protein sequence ID" value="KAH7908994.1"/>
    <property type="molecule type" value="Genomic_DNA"/>
</dbReference>
<proteinExistence type="predicted"/>
<sequence length="126" mass="13319">MFSAQVCCHLLCFAVCPIIHLNGTHPSPPITDRDQEVDIKLPSLVRLCDAGCPIAIDNGAWSSVCGVDASFGQLFCTPVLPSALNCSEGQEGLLVAQSKSLLPGSLYTIHLGLCAHVHHRVPISSS</sequence>
<dbReference type="Proteomes" id="UP000790377">
    <property type="component" value="Unassembled WGS sequence"/>
</dbReference>
<organism evidence="1 2">
    <name type="scientific">Hygrophoropsis aurantiaca</name>
    <dbReference type="NCBI Taxonomy" id="72124"/>
    <lineage>
        <taxon>Eukaryota</taxon>
        <taxon>Fungi</taxon>
        <taxon>Dikarya</taxon>
        <taxon>Basidiomycota</taxon>
        <taxon>Agaricomycotina</taxon>
        <taxon>Agaricomycetes</taxon>
        <taxon>Agaricomycetidae</taxon>
        <taxon>Boletales</taxon>
        <taxon>Coniophorineae</taxon>
        <taxon>Hygrophoropsidaceae</taxon>
        <taxon>Hygrophoropsis</taxon>
    </lineage>
</organism>
<evidence type="ECO:0000313" key="1">
    <source>
        <dbReference type="EMBL" id="KAH7908994.1"/>
    </source>
</evidence>
<protein>
    <submittedName>
        <fullName evidence="1">Uncharacterized protein</fullName>
    </submittedName>
</protein>